<gene>
    <name evidence="7" type="ORF">QF092_16020</name>
</gene>
<evidence type="ECO:0000313" key="7">
    <source>
        <dbReference type="EMBL" id="WGV15742.1"/>
    </source>
</evidence>
<evidence type="ECO:0000259" key="6">
    <source>
        <dbReference type="PROSITE" id="PS51123"/>
    </source>
</evidence>
<dbReference type="SUPFAM" id="SSF103088">
    <property type="entry name" value="OmpA-like"/>
    <property type="match status" value="1"/>
</dbReference>
<dbReference type="InterPro" id="IPR006690">
    <property type="entry name" value="OMPA-like_CS"/>
</dbReference>
<organism evidence="7 8">
    <name type="scientific">Fuscovulum ytuae</name>
    <dbReference type="NCBI Taxonomy" id="3042299"/>
    <lineage>
        <taxon>Bacteria</taxon>
        <taxon>Pseudomonadati</taxon>
        <taxon>Pseudomonadota</taxon>
        <taxon>Alphaproteobacteria</taxon>
        <taxon>Rhodobacterales</taxon>
        <taxon>Paracoccaceae</taxon>
        <taxon>Fuscovulum</taxon>
    </lineage>
</organism>
<dbReference type="InterPro" id="IPR006665">
    <property type="entry name" value="OmpA-like"/>
</dbReference>
<name>A0ABY8Q547_9RHOB</name>
<proteinExistence type="predicted"/>
<keyword evidence="3" id="KW-0998">Cell outer membrane</keyword>
<evidence type="ECO:0000313" key="8">
    <source>
        <dbReference type="Proteomes" id="UP001230978"/>
    </source>
</evidence>
<dbReference type="Proteomes" id="UP001230978">
    <property type="component" value="Chromosome"/>
</dbReference>
<evidence type="ECO:0000256" key="1">
    <source>
        <dbReference type="ARBA" id="ARBA00004442"/>
    </source>
</evidence>
<feature type="domain" description="OmpA-like" evidence="6">
    <location>
        <begin position="105"/>
        <end position="222"/>
    </location>
</feature>
<dbReference type="Pfam" id="PF00691">
    <property type="entry name" value="OmpA"/>
    <property type="match status" value="1"/>
</dbReference>
<keyword evidence="2 4" id="KW-0472">Membrane</keyword>
<dbReference type="PANTHER" id="PTHR30329:SF21">
    <property type="entry name" value="LIPOPROTEIN YIAD-RELATED"/>
    <property type="match status" value="1"/>
</dbReference>
<dbReference type="PRINTS" id="PR01021">
    <property type="entry name" value="OMPADOMAIN"/>
</dbReference>
<accession>A0ABY8Q547</accession>
<feature type="chain" id="PRO_5045269095" evidence="5">
    <location>
        <begin position="24"/>
        <end position="222"/>
    </location>
</feature>
<reference evidence="7 8" key="1">
    <citation type="submission" date="2023-04" db="EMBL/GenBank/DDBJ databases">
        <title>YMD61, complete Genome.</title>
        <authorList>
            <person name="Zhang J."/>
        </authorList>
    </citation>
    <scope>NUCLEOTIDE SEQUENCE [LARGE SCALE GENOMIC DNA]</scope>
    <source>
        <strain evidence="7 8">YMD61</strain>
    </source>
</reference>
<evidence type="ECO:0000256" key="3">
    <source>
        <dbReference type="ARBA" id="ARBA00023237"/>
    </source>
</evidence>
<evidence type="ECO:0000256" key="2">
    <source>
        <dbReference type="ARBA" id="ARBA00023136"/>
    </source>
</evidence>
<dbReference type="EMBL" id="CP124535">
    <property type="protein sequence ID" value="WGV15742.1"/>
    <property type="molecule type" value="Genomic_DNA"/>
</dbReference>
<dbReference type="PRINTS" id="PR01023">
    <property type="entry name" value="NAFLGMOTY"/>
</dbReference>
<feature type="signal peptide" evidence="5">
    <location>
        <begin position="1"/>
        <end position="23"/>
    </location>
</feature>
<keyword evidence="5" id="KW-0732">Signal</keyword>
<comment type="subcellular location">
    <subcellularLocation>
        <location evidence="1">Cell outer membrane</location>
    </subcellularLocation>
</comment>
<keyword evidence="8" id="KW-1185">Reference proteome</keyword>
<dbReference type="RefSeq" id="WP_281465404.1">
    <property type="nucleotide sequence ID" value="NZ_CP124535.1"/>
</dbReference>
<dbReference type="PANTHER" id="PTHR30329">
    <property type="entry name" value="STATOR ELEMENT OF FLAGELLAR MOTOR COMPLEX"/>
    <property type="match status" value="1"/>
</dbReference>
<dbReference type="Pfam" id="PF13441">
    <property type="entry name" value="Gly-zipper_YMGG"/>
    <property type="match status" value="1"/>
</dbReference>
<protein>
    <submittedName>
        <fullName evidence="7">OmpA family protein</fullName>
    </submittedName>
</protein>
<dbReference type="PROSITE" id="PS51123">
    <property type="entry name" value="OMPA_2"/>
    <property type="match status" value="1"/>
</dbReference>
<evidence type="ECO:0000256" key="5">
    <source>
        <dbReference type="SAM" id="SignalP"/>
    </source>
</evidence>
<sequence>MTFKTPLILSTLGILALTACVPADPYADPYGAQPTAAGPRTQSGALIGAMAGGLIGSQSDDDRLLKTAVGAGIGAVLGGAIGATLDAQAAELRGINGQFDVTNNGDFLVVNMPQDVLFAVDSAALRPDLIRDIGAVAQNLLRYPNSQIQIIGHTDNTGSAAYNQDLSQRRAVSVADVLRGNGVPNNRVTAFGRGEDQPIASNLTPEGRAANRRVEIIIRPTR</sequence>
<dbReference type="Gene3D" id="3.30.1330.60">
    <property type="entry name" value="OmpA-like domain"/>
    <property type="match status" value="1"/>
</dbReference>
<dbReference type="CDD" id="cd07185">
    <property type="entry name" value="OmpA_C-like"/>
    <property type="match status" value="1"/>
</dbReference>
<dbReference type="InterPro" id="IPR006664">
    <property type="entry name" value="OMP_bac"/>
</dbReference>
<dbReference type="InterPro" id="IPR027367">
    <property type="entry name" value="Gly-zipper_YMGG"/>
</dbReference>
<dbReference type="PROSITE" id="PS01068">
    <property type="entry name" value="OMPA_1"/>
    <property type="match status" value="1"/>
</dbReference>
<dbReference type="InterPro" id="IPR036737">
    <property type="entry name" value="OmpA-like_sf"/>
</dbReference>
<dbReference type="PROSITE" id="PS51257">
    <property type="entry name" value="PROKAR_LIPOPROTEIN"/>
    <property type="match status" value="1"/>
</dbReference>
<dbReference type="InterPro" id="IPR050330">
    <property type="entry name" value="Bact_OuterMem_StrucFunc"/>
</dbReference>
<evidence type="ECO:0000256" key="4">
    <source>
        <dbReference type="PROSITE-ProRule" id="PRU00473"/>
    </source>
</evidence>